<protein>
    <submittedName>
        <fullName evidence="1">Uncharacterized protein</fullName>
    </submittedName>
</protein>
<dbReference type="AlphaFoldDB" id="A0AAV5RHF6"/>
<proteinExistence type="predicted"/>
<comment type="caution">
    <text evidence="1">The sequence shown here is derived from an EMBL/GenBank/DDBJ whole genome shotgun (WGS) entry which is preliminary data.</text>
</comment>
<sequence length="287" mass="29853">MFAILACLLTTVLAYTPSLITYPNGDLVRIGEQFNITWVSDPHWFSPYMEIFMPDGTLFDFFFGGFKEFHTYRFPSYSPLGNYTLKADFALTQVVVEFEVGAALPATSSTEKPTSIVTISRADIPSSLLPVSTTAEDITTTDVQASSIVILPTSSAIIAASSTIDASSAPAPVSSAVAAPVSSAVVVPVSSAAAVSSAAVAVESSSVTSTHTVESSAIYPNVTSVHSVAPVASSAPALTSTKETLHTYTITTYGHTYTITTNPPNAGAIASWSKLAAFGALAAYVLA</sequence>
<evidence type="ECO:0000313" key="2">
    <source>
        <dbReference type="Proteomes" id="UP001362899"/>
    </source>
</evidence>
<keyword evidence="2" id="KW-1185">Reference proteome</keyword>
<evidence type="ECO:0000313" key="1">
    <source>
        <dbReference type="EMBL" id="GMM51024.1"/>
    </source>
</evidence>
<accession>A0AAV5RHF6</accession>
<name>A0AAV5RHF6_STABA</name>
<dbReference type="EMBL" id="BTGC01000003">
    <property type="protein sequence ID" value="GMM51024.1"/>
    <property type="molecule type" value="Genomic_DNA"/>
</dbReference>
<reference evidence="1 2" key="1">
    <citation type="journal article" date="2023" name="Elife">
        <title>Identification of key yeast species and microbe-microbe interactions impacting larval growth of Drosophila in the wild.</title>
        <authorList>
            <person name="Mure A."/>
            <person name="Sugiura Y."/>
            <person name="Maeda R."/>
            <person name="Honda K."/>
            <person name="Sakurai N."/>
            <person name="Takahashi Y."/>
            <person name="Watada M."/>
            <person name="Katoh T."/>
            <person name="Gotoh A."/>
            <person name="Gotoh Y."/>
            <person name="Taniguchi I."/>
            <person name="Nakamura K."/>
            <person name="Hayashi T."/>
            <person name="Katayama T."/>
            <person name="Uemura T."/>
            <person name="Hattori Y."/>
        </authorList>
    </citation>
    <scope>NUCLEOTIDE SEQUENCE [LARGE SCALE GENOMIC DNA]</scope>
    <source>
        <strain evidence="1 2">SB-73</strain>
    </source>
</reference>
<gene>
    <name evidence="1" type="ORF">DASB73_019820</name>
</gene>
<dbReference type="Proteomes" id="UP001362899">
    <property type="component" value="Unassembled WGS sequence"/>
</dbReference>
<organism evidence="1 2">
    <name type="scientific">Starmerella bacillaris</name>
    <name type="common">Yeast</name>
    <name type="synonym">Candida zemplinina</name>
    <dbReference type="NCBI Taxonomy" id="1247836"/>
    <lineage>
        <taxon>Eukaryota</taxon>
        <taxon>Fungi</taxon>
        <taxon>Dikarya</taxon>
        <taxon>Ascomycota</taxon>
        <taxon>Saccharomycotina</taxon>
        <taxon>Dipodascomycetes</taxon>
        <taxon>Dipodascales</taxon>
        <taxon>Trichomonascaceae</taxon>
        <taxon>Starmerella</taxon>
    </lineage>
</organism>